<feature type="chain" id="PRO_5005519346" evidence="1">
    <location>
        <begin position="22"/>
        <end position="159"/>
    </location>
</feature>
<feature type="non-terminal residue" evidence="2">
    <location>
        <position position="159"/>
    </location>
</feature>
<evidence type="ECO:0000256" key="1">
    <source>
        <dbReference type="SAM" id="SignalP"/>
    </source>
</evidence>
<keyword evidence="1" id="KW-0732">Signal</keyword>
<name>A0A0K8SE07_LYGHE</name>
<protein>
    <submittedName>
        <fullName evidence="2">Uncharacterized protein</fullName>
    </submittedName>
</protein>
<evidence type="ECO:0000313" key="2">
    <source>
        <dbReference type="EMBL" id="JAG51005.1"/>
    </source>
</evidence>
<reference evidence="2" key="1">
    <citation type="submission" date="2014-09" db="EMBL/GenBank/DDBJ databases">
        <authorList>
            <person name="Magalhaes I.L.F."/>
            <person name="Oliveira U."/>
            <person name="Santos F.R."/>
            <person name="Vidigal T.H.D.A."/>
            <person name="Brescovit A.D."/>
            <person name="Santos A.J."/>
        </authorList>
    </citation>
    <scope>NUCLEOTIDE SEQUENCE</scope>
</reference>
<dbReference type="AlphaFoldDB" id="A0A0K8SE07"/>
<sequence length="159" mass="17906">MFVFGLHTVVCVISLIISAKSRVSQTSSELKKVLPQQHFMTTRSSKEHDHHSNKEPINSIQVVTVTEHNEGNPVKTYSEVLNMLVPHLKKYFTSSEHYDNEYSTNEPGKLILGSKYTIPLNIGRENLPTISVVTTVSDLIPQHHKQQSTPATEKEDEPS</sequence>
<organism evidence="2">
    <name type="scientific">Lygus hesperus</name>
    <name type="common">Western plant bug</name>
    <dbReference type="NCBI Taxonomy" id="30085"/>
    <lineage>
        <taxon>Eukaryota</taxon>
        <taxon>Metazoa</taxon>
        <taxon>Ecdysozoa</taxon>
        <taxon>Arthropoda</taxon>
        <taxon>Hexapoda</taxon>
        <taxon>Insecta</taxon>
        <taxon>Pterygota</taxon>
        <taxon>Neoptera</taxon>
        <taxon>Paraneoptera</taxon>
        <taxon>Hemiptera</taxon>
        <taxon>Heteroptera</taxon>
        <taxon>Panheteroptera</taxon>
        <taxon>Cimicomorpha</taxon>
        <taxon>Miridae</taxon>
        <taxon>Mirini</taxon>
        <taxon>Lygus</taxon>
    </lineage>
</organism>
<proteinExistence type="predicted"/>
<feature type="signal peptide" evidence="1">
    <location>
        <begin position="1"/>
        <end position="21"/>
    </location>
</feature>
<accession>A0A0K8SE07</accession>
<dbReference type="EMBL" id="GBRD01014821">
    <property type="protein sequence ID" value="JAG51005.1"/>
    <property type="molecule type" value="Transcribed_RNA"/>
</dbReference>